<dbReference type="EMBL" id="KV426389">
    <property type="protein sequence ID" value="KZV81488.1"/>
    <property type="molecule type" value="Genomic_DNA"/>
</dbReference>
<protein>
    <submittedName>
        <fullName evidence="2">Uncharacterized protein</fullName>
    </submittedName>
</protein>
<feature type="compositionally biased region" description="Low complexity" evidence="1">
    <location>
        <begin position="86"/>
        <end position="106"/>
    </location>
</feature>
<evidence type="ECO:0000256" key="1">
    <source>
        <dbReference type="SAM" id="MobiDB-lite"/>
    </source>
</evidence>
<feature type="compositionally biased region" description="Acidic residues" evidence="1">
    <location>
        <begin position="130"/>
        <end position="147"/>
    </location>
</feature>
<feature type="region of interest" description="Disordered" evidence="1">
    <location>
        <begin position="125"/>
        <end position="149"/>
    </location>
</feature>
<evidence type="ECO:0000313" key="2">
    <source>
        <dbReference type="EMBL" id="KZV81488.1"/>
    </source>
</evidence>
<accession>A0A165BYK9</accession>
<evidence type="ECO:0000313" key="3">
    <source>
        <dbReference type="Proteomes" id="UP000077266"/>
    </source>
</evidence>
<name>A0A165BYK9_EXIGL</name>
<dbReference type="InParanoid" id="A0A165BYK9"/>
<keyword evidence="3" id="KW-1185">Reference proteome</keyword>
<sequence>MEVQKAQKAQIEAQRSLTWALTSGPVNPSPSAGQDADPALFPYCVVVCPVIVRWRAELRAMFRLPVKATYPRSFLPDVPGTGGPTSQGSNISSSSSLPTAAPNSSTRGTTRMSDLQEVDGDPAAAIDNAADNDDDDDSDECSDDDGPPDLLSSILDSILDVRPDIELAVGAWTAITGYTTTYGSLPVAEDCVKVIEPAINKDGEPVAHLAHIEPVPAHHVQSPQDLIRVPPLEMPSSHSTDLSNEISDISPRPIVYDSFIDIYRAKWKNHGNEQDVCNAAHSQLANYSTIHRSY</sequence>
<feature type="region of interest" description="Disordered" evidence="1">
    <location>
        <begin position="78"/>
        <end position="112"/>
    </location>
</feature>
<gene>
    <name evidence="2" type="ORF">EXIGLDRAFT_382599</name>
</gene>
<proteinExistence type="predicted"/>
<organism evidence="2 3">
    <name type="scientific">Exidia glandulosa HHB12029</name>
    <dbReference type="NCBI Taxonomy" id="1314781"/>
    <lineage>
        <taxon>Eukaryota</taxon>
        <taxon>Fungi</taxon>
        <taxon>Dikarya</taxon>
        <taxon>Basidiomycota</taxon>
        <taxon>Agaricomycotina</taxon>
        <taxon>Agaricomycetes</taxon>
        <taxon>Auriculariales</taxon>
        <taxon>Exidiaceae</taxon>
        <taxon>Exidia</taxon>
    </lineage>
</organism>
<dbReference type="Proteomes" id="UP000077266">
    <property type="component" value="Unassembled WGS sequence"/>
</dbReference>
<reference evidence="2 3" key="1">
    <citation type="journal article" date="2016" name="Mol. Biol. Evol.">
        <title>Comparative Genomics of Early-Diverging Mushroom-Forming Fungi Provides Insights into the Origins of Lignocellulose Decay Capabilities.</title>
        <authorList>
            <person name="Nagy L.G."/>
            <person name="Riley R."/>
            <person name="Tritt A."/>
            <person name="Adam C."/>
            <person name="Daum C."/>
            <person name="Floudas D."/>
            <person name="Sun H."/>
            <person name="Yadav J.S."/>
            <person name="Pangilinan J."/>
            <person name="Larsson K.H."/>
            <person name="Matsuura K."/>
            <person name="Barry K."/>
            <person name="Labutti K."/>
            <person name="Kuo R."/>
            <person name="Ohm R.A."/>
            <person name="Bhattacharya S.S."/>
            <person name="Shirouzu T."/>
            <person name="Yoshinaga Y."/>
            <person name="Martin F.M."/>
            <person name="Grigoriev I.V."/>
            <person name="Hibbett D.S."/>
        </authorList>
    </citation>
    <scope>NUCLEOTIDE SEQUENCE [LARGE SCALE GENOMIC DNA]</scope>
    <source>
        <strain evidence="2 3">HHB12029</strain>
    </source>
</reference>
<dbReference type="AlphaFoldDB" id="A0A165BYK9"/>